<name>A0A0M4FHQ6_9BACI</name>
<gene>
    <name evidence="4" type="ORF">AM592_02860</name>
</gene>
<evidence type="ECO:0000313" key="4">
    <source>
        <dbReference type="EMBL" id="ALC80641.1"/>
    </source>
</evidence>
<dbReference type="InterPro" id="IPR037126">
    <property type="entry name" value="PdaC/RsiV-like_sf"/>
</dbReference>
<evidence type="ECO:0008006" key="6">
    <source>
        <dbReference type="Google" id="ProtNLM"/>
    </source>
</evidence>
<dbReference type="InterPro" id="IPR021729">
    <property type="entry name" value="DUF3298"/>
</dbReference>
<feature type="chain" id="PRO_5005794451" description="Deacetylase PdaC domain-containing protein" evidence="1">
    <location>
        <begin position="30"/>
        <end position="223"/>
    </location>
</feature>
<dbReference type="InterPro" id="IPR025303">
    <property type="entry name" value="PdaC"/>
</dbReference>
<reference evidence="5" key="1">
    <citation type="submission" date="2015-08" db="EMBL/GenBank/DDBJ databases">
        <title>Genome sequencing project for genomic taxonomy and phylogenomics of Bacillus-like bacteria.</title>
        <authorList>
            <person name="Liu B."/>
            <person name="Wang J."/>
            <person name="Zhu Y."/>
            <person name="Liu G."/>
            <person name="Chen Q."/>
            <person name="Chen Z."/>
            <person name="Lan J."/>
            <person name="Che J."/>
            <person name="Ge C."/>
            <person name="Shi H."/>
            <person name="Pan Z."/>
            <person name="Liu X."/>
        </authorList>
    </citation>
    <scope>NUCLEOTIDE SEQUENCE [LARGE SCALE GENOMIC DNA]</scope>
    <source>
        <strain evidence="5">FJAT-4402</strain>
    </source>
</reference>
<sequence length="223" mass="25982">MRKKYVRVVVMVSILLFAASLSFHPKAEANPRENVIVDTKYYKDIKELKYPQVRIVGNPSFERKINNDFTNYIKKSYKAYKDNLEAAKKYGYEPQYQSDFDVKYNKNNKLSILTSDYIFTGGAHGNTVVQSFNYDLLKKKRVKLDDILTNQQKFAKVTDYVYQYAKARPNIFYPDLKKEDVKINKNTAFFFTDDGIALVFQQYDIAPYVSGNQVIVIPSSVYK</sequence>
<dbReference type="STRING" id="1441095.AM592_02860"/>
<feature type="domain" description="DUF3298" evidence="2">
    <location>
        <begin position="145"/>
        <end position="219"/>
    </location>
</feature>
<dbReference type="PATRIC" id="fig|1441095.3.peg.625"/>
<accession>A0A0M4FHQ6</accession>
<protein>
    <recommendedName>
        <fullName evidence="6">Deacetylase PdaC domain-containing protein</fullName>
    </recommendedName>
</protein>
<dbReference type="Gene3D" id="3.30.565.40">
    <property type="entry name" value="Fervidobacterium nodosum Rt17-B1 like"/>
    <property type="match status" value="1"/>
</dbReference>
<feature type="domain" description="Deacetylase PdaC" evidence="3">
    <location>
        <begin position="47"/>
        <end position="127"/>
    </location>
</feature>
<dbReference type="Gene3D" id="3.90.640.20">
    <property type="entry name" value="Heat-shock cognate protein, ATPase"/>
    <property type="match status" value="1"/>
</dbReference>
<feature type="signal peptide" evidence="1">
    <location>
        <begin position="1"/>
        <end position="29"/>
    </location>
</feature>
<evidence type="ECO:0000259" key="3">
    <source>
        <dbReference type="Pfam" id="PF13739"/>
    </source>
</evidence>
<evidence type="ECO:0000313" key="5">
    <source>
        <dbReference type="Proteomes" id="UP000067625"/>
    </source>
</evidence>
<dbReference type="Proteomes" id="UP000067625">
    <property type="component" value="Chromosome"/>
</dbReference>
<dbReference type="AlphaFoldDB" id="A0A0M4FHQ6"/>
<evidence type="ECO:0000256" key="1">
    <source>
        <dbReference type="SAM" id="SignalP"/>
    </source>
</evidence>
<dbReference type="RefSeq" id="WP_053602381.1">
    <property type="nucleotide sequence ID" value="NZ_CP012600.1"/>
</dbReference>
<keyword evidence="1" id="KW-0732">Signal</keyword>
<keyword evidence="5" id="KW-1185">Reference proteome</keyword>
<dbReference type="Pfam" id="PF13739">
    <property type="entry name" value="PdaC"/>
    <property type="match status" value="1"/>
</dbReference>
<dbReference type="OrthoDB" id="5637at2"/>
<evidence type="ECO:0000259" key="2">
    <source>
        <dbReference type="Pfam" id="PF11738"/>
    </source>
</evidence>
<dbReference type="Pfam" id="PF11738">
    <property type="entry name" value="DUF3298"/>
    <property type="match status" value="1"/>
</dbReference>
<proteinExistence type="predicted"/>
<organism evidence="4 5">
    <name type="scientific">Bacillus gobiensis</name>
    <dbReference type="NCBI Taxonomy" id="1441095"/>
    <lineage>
        <taxon>Bacteria</taxon>
        <taxon>Bacillati</taxon>
        <taxon>Bacillota</taxon>
        <taxon>Bacilli</taxon>
        <taxon>Bacillales</taxon>
        <taxon>Bacillaceae</taxon>
        <taxon>Bacillus</taxon>
    </lineage>
</organism>
<reference evidence="4 5" key="2">
    <citation type="journal article" date="2016" name="Int. J. Syst. Evol. Microbiol.">
        <title>Bacillus gobiensis sp. nov., isolated from a soil sample.</title>
        <authorList>
            <person name="Liu B."/>
            <person name="Liu G.H."/>
            <person name="Cetin S."/>
            <person name="Schumann P."/>
            <person name="Pan Z.Z."/>
            <person name="Chen Q.Q."/>
        </authorList>
    </citation>
    <scope>NUCLEOTIDE SEQUENCE [LARGE SCALE GENOMIC DNA]</scope>
    <source>
        <strain evidence="4 5">FJAT-4402</strain>
    </source>
</reference>
<dbReference type="EMBL" id="CP012600">
    <property type="protein sequence ID" value="ALC80641.1"/>
    <property type="molecule type" value="Genomic_DNA"/>
</dbReference>